<proteinExistence type="predicted"/>
<sequence>MLTAVRASPPPPSAPGSTVGAHQDDPATPTGPDPVPASGNGDTDKTATLSLALEKEIQANGHTALHYVTDRIGNRPRWIRITLAEAHMWASSGYTILDGTTYEAVTSLPTATHANPSLPPLGDEQREAELVASELALERAQDEQYLAAEAAHGTPPPSNNNSSEGEGQY</sequence>
<organism evidence="2 3">
    <name type="scientific">Corynespora cassiicola Philippines</name>
    <dbReference type="NCBI Taxonomy" id="1448308"/>
    <lineage>
        <taxon>Eukaryota</taxon>
        <taxon>Fungi</taxon>
        <taxon>Dikarya</taxon>
        <taxon>Ascomycota</taxon>
        <taxon>Pezizomycotina</taxon>
        <taxon>Dothideomycetes</taxon>
        <taxon>Pleosporomycetidae</taxon>
        <taxon>Pleosporales</taxon>
        <taxon>Corynesporascaceae</taxon>
        <taxon>Corynespora</taxon>
    </lineage>
</organism>
<keyword evidence="3" id="KW-1185">Reference proteome</keyword>
<feature type="compositionally biased region" description="Polar residues" evidence="1">
    <location>
        <begin position="159"/>
        <end position="169"/>
    </location>
</feature>
<dbReference type="Proteomes" id="UP000240883">
    <property type="component" value="Unassembled WGS sequence"/>
</dbReference>
<accession>A0A2T2NN26</accession>
<reference evidence="2 3" key="1">
    <citation type="journal article" date="2018" name="Front. Microbiol.">
        <title>Genome-Wide Analysis of Corynespora cassiicola Leaf Fall Disease Putative Effectors.</title>
        <authorList>
            <person name="Lopez D."/>
            <person name="Ribeiro S."/>
            <person name="Label P."/>
            <person name="Fumanal B."/>
            <person name="Venisse J.S."/>
            <person name="Kohler A."/>
            <person name="de Oliveira R.R."/>
            <person name="Labutti K."/>
            <person name="Lipzen A."/>
            <person name="Lail K."/>
            <person name="Bauer D."/>
            <person name="Ohm R.A."/>
            <person name="Barry K.W."/>
            <person name="Spatafora J."/>
            <person name="Grigoriev I.V."/>
            <person name="Martin F.M."/>
            <person name="Pujade-Renaud V."/>
        </authorList>
    </citation>
    <scope>NUCLEOTIDE SEQUENCE [LARGE SCALE GENOMIC DNA]</scope>
    <source>
        <strain evidence="2 3">Philippines</strain>
    </source>
</reference>
<gene>
    <name evidence="2" type="ORF">BS50DRAFT_621007</name>
</gene>
<feature type="region of interest" description="Disordered" evidence="1">
    <location>
        <begin position="142"/>
        <end position="169"/>
    </location>
</feature>
<protein>
    <submittedName>
        <fullName evidence="2">Uncharacterized protein</fullName>
    </submittedName>
</protein>
<evidence type="ECO:0000313" key="3">
    <source>
        <dbReference type="Proteomes" id="UP000240883"/>
    </source>
</evidence>
<evidence type="ECO:0000256" key="1">
    <source>
        <dbReference type="SAM" id="MobiDB-lite"/>
    </source>
</evidence>
<feature type="region of interest" description="Disordered" evidence="1">
    <location>
        <begin position="1"/>
        <end position="45"/>
    </location>
</feature>
<evidence type="ECO:0000313" key="2">
    <source>
        <dbReference type="EMBL" id="PSN66837.1"/>
    </source>
</evidence>
<dbReference type="AlphaFoldDB" id="A0A2T2NN26"/>
<dbReference type="EMBL" id="KZ678135">
    <property type="protein sequence ID" value="PSN66837.1"/>
    <property type="molecule type" value="Genomic_DNA"/>
</dbReference>
<name>A0A2T2NN26_CORCC</name>